<dbReference type="AlphaFoldDB" id="A0AA87Y3V1"/>
<comment type="caution">
    <text evidence="1">The sequence shown here is derived from an EMBL/GenBank/DDBJ whole genome shotgun (WGS) entry which is preliminary data.</text>
</comment>
<reference evidence="1" key="1">
    <citation type="journal article" date="2014" name="Int. J. Syst. Evol. Microbiol.">
        <title>Complete genome sequence of Corynebacterium casei LMG S-19264T (=DSM 44701T), isolated from a smear-ripened cheese.</title>
        <authorList>
            <consortium name="US DOE Joint Genome Institute (JGI-PGF)"/>
            <person name="Walter F."/>
            <person name="Albersmeier A."/>
            <person name="Kalinowski J."/>
            <person name="Ruckert C."/>
        </authorList>
    </citation>
    <scope>NUCLEOTIDE SEQUENCE</scope>
    <source>
        <strain evidence="1">KCTC 12344</strain>
    </source>
</reference>
<reference evidence="1" key="2">
    <citation type="submission" date="2022-12" db="EMBL/GenBank/DDBJ databases">
        <authorList>
            <person name="Sun Q."/>
            <person name="Kim S."/>
        </authorList>
    </citation>
    <scope>NUCLEOTIDE SEQUENCE</scope>
    <source>
        <strain evidence="1">KCTC 12344</strain>
    </source>
</reference>
<dbReference type="Proteomes" id="UP000619512">
    <property type="component" value="Unassembled WGS sequence"/>
</dbReference>
<protein>
    <submittedName>
        <fullName evidence="1">Uncharacterized protein</fullName>
    </submittedName>
</protein>
<proteinExistence type="predicted"/>
<evidence type="ECO:0000313" key="2">
    <source>
        <dbReference type="Proteomes" id="UP000619512"/>
    </source>
</evidence>
<gene>
    <name evidence="1" type="ORF">GCM10007388_25310</name>
</gene>
<name>A0AA87Y3V1_9BURK</name>
<accession>A0AA87Y3V1</accession>
<organism evidence="1 2">
    <name type="scientific">Pseudoduganella plicata</name>
    <dbReference type="NCBI Taxonomy" id="321984"/>
    <lineage>
        <taxon>Bacteria</taxon>
        <taxon>Pseudomonadati</taxon>
        <taxon>Pseudomonadota</taxon>
        <taxon>Betaproteobacteria</taxon>
        <taxon>Burkholderiales</taxon>
        <taxon>Oxalobacteraceae</taxon>
        <taxon>Telluria group</taxon>
        <taxon>Pseudoduganella</taxon>
    </lineage>
</organism>
<dbReference type="EMBL" id="BMWW01000004">
    <property type="protein sequence ID" value="GGY91000.1"/>
    <property type="molecule type" value="Genomic_DNA"/>
</dbReference>
<evidence type="ECO:0000313" key="1">
    <source>
        <dbReference type="EMBL" id="GGY91000.1"/>
    </source>
</evidence>
<sequence length="132" mass="14107">MPDYWRDCHYPVAPTAWRIRPSNSSQAAGSGTGSADFGHELAAIIHDGRRAAAEACAPAAPSPRRLSPPWPPCAVARTGSDPLPVAGPIGGKGLAMVDTRDLAEVATIELMRRRAPPSRCLWSASIWLVRTR</sequence>